<keyword evidence="3" id="KW-1185">Reference proteome</keyword>
<feature type="domain" description="Cation efflux protein cytoplasmic" evidence="1">
    <location>
        <begin position="4"/>
        <end position="53"/>
    </location>
</feature>
<evidence type="ECO:0000313" key="3">
    <source>
        <dbReference type="Proteomes" id="UP000318693"/>
    </source>
</evidence>
<gene>
    <name evidence="2" type="ORF">FJ693_08230</name>
</gene>
<sequence>MPAVRLRWSGHRLSVTAMVSTAPDLTISQFHELGARIDQALRGSVPGVGSVTVSPVPGSARATH</sequence>
<evidence type="ECO:0000259" key="1">
    <source>
        <dbReference type="Pfam" id="PF16916"/>
    </source>
</evidence>
<dbReference type="EMBL" id="VJXR01000018">
    <property type="protein sequence ID" value="TRW45751.1"/>
    <property type="molecule type" value="Genomic_DNA"/>
</dbReference>
<organism evidence="2 3">
    <name type="scientific">Georgenia yuyongxinii</name>
    <dbReference type="NCBI Taxonomy" id="2589797"/>
    <lineage>
        <taxon>Bacteria</taxon>
        <taxon>Bacillati</taxon>
        <taxon>Actinomycetota</taxon>
        <taxon>Actinomycetes</taxon>
        <taxon>Micrococcales</taxon>
        <taxon>Bogoriellaceae</taxon>
        <taxon>Georgenia</taxon>
    </lineage>
</organism>
<dbReference type="SUPFAM" id="SSF160240">
    <property type="entry name" value="Cation efflux protein cytoplasmic domain-like"/>
    <property type="match status" value="1"/>
</dbReference>
<dbReference type="Gene3D" id="3.30.70.1350">
    <property type="entry name" value="Cation efflux protein, cytoplasmic domain"/>
    <property type="match status" value="1"/>
</dbReference>
<name>A0A552WSE0_9MICO</name>
<evidence type="ECO:0000313" key="2">
    <source>
        <dbReference type="EMBL" id="TRW45751.1"/>
    </source>
</evidence>
<accession>A0A552WSE0</accession>
<dbReference type="InterPro" id="IPR027470">
    <property type="entry name" value="Cation_efflux_CTD"/>
</dbReference>
<protein>
    <recommendedName>
        <fullName evidence="1">Cation efflux protein cytoplasmic domain-containing protein</fullName>
    </recommendedName>
</protein>
<proteinExistence type="predicted"/>
<dbReference type="Pfam" id="PF16916">
    <property type="entry name" value="ZT_dimer"/>
    <property type="match status" value="1"/>
</dbReference>
<dbReference type="Proteomes" id="UP000318693">
    <property type="component" value="Unassembled WGS sequence"/>
</dbReference>
<dbReference type="InterPro" id="IPR036837">
    <property type="entry name" value="Cation_efflux_CTD_sf"/>
</dbReference>
<reference evidence="2 3" key="1">
    <citation type="submission" date="2019-07" db="EMBL/GenBank/DDBJ databases">
        <title>Georgenia wutianyii sp. nov. and Georgenia *** sp. nov. isolated from plateau pika (Ochotona curzoniae) in the Qinghai-Tibet plateau of China.</title>
        <authorList>
            <person name="Tian Z."/>
        </authorList>
    </citation>
    <scope>NUCLEOTIDE SEQUENCE [LARGE SCALE GENOMIC DNA]</scope>
    <source>
        <strain evidence="2 3">Z446</strain>
    </source>
</reference>
<comment type="caution">
    <text evidence="2">The sequence shown here is derived from an EMBL/GenBank/DDBJ whole genome shotgun (WGS) entry which is preliminary data.</text>
</comment>
<dbReference type="AlphaFoldDB" id="A0A552WSE0"/>